<dbReference type="GO" id="GO:0003700">
    <property type="term" value="F:DNA-binding transcription factor activity"/>
    <property type="evidence" value="ECO:0007669"/>
    <property type="project" value="InterPro"/>
</dbReference>
<reference evidence="6" key="1">
    <citation type="journal article" date="2016" name="Proc. Natl. Acad. Sci. U.S.A.">
        <title>Chromosome-level assembly of Arabidopsis thaliana Ler reveals the extent of translocation and inversion polymorphisms.</title>
        <authorList>
            <person name="Zapata L."/>
            <person name="Ding J."/>
            <person name="Willing E.M."/>
            <person name="Hartwig B."/>
            <person name="Bezdan D."/>
            <person name="Jiao W.B."/>
            <person name="Patel V."/>
            <person name="Velikkakam James G."/>
            <person name="Koornneef M."/>
            <person name="Ossowski S."/>
            <person name="Schneeberger K."/>
        </authorList>
    </citation>
    <scope>NUCLEOTIDE SEQUENCE [LARGE SCALE GENOMIC DNA]</scope>
    <source>
        <strain evidence="6">cv. Landsberg erecta</strain>
    </source>
</reference>
<dbReference type="Proteomes" id="UP000078284">
    <property type="component" value="Chromosome 5"/>
</dbReference>
<dbReference type="GO" id="GO:0005634">
    <property type="term" value="C:nucleus"/>
    <property type="evidence" value="ECO:0007669"/>
    <property type="project" value="UniProtKB-SubCell"/>
</dbReference>
<evidence type="ECO:0000313" key="5">
    <source>
        <dbReference type="EMBL" id="OAO96281.1"/>
    </source>
</evidence>
<dbReference type="InterPro" id="IPR046955">
    <property type="entry name" value="PHR1-like"/>
</dbReference>
<evidence type="ECO:0000313" key="6">
    <source>
        <dbReference type="Proteomes" id="UP000078284"/>
    </source>
</evidence>
<evidence type="ECO:0000256" key="3">
    <source>
        <dbReference type="ARBA" id="ARBA00023163"/>
    </source>
</evidence>
<name>A0A178UU52_ARATH</name>
<dbReference type="InterPro" id="IPR009057">
    <property type="entry name" value="Homeodomain-like_sf"/>
</dbReference>
<dbReference type="Gene3D" id="1.10.10.60">
    <property type="entry name" value="Homeodomain-like"/>
    <property type="match status" value="1"/>
</dbReference>
<accession>A0A178UU52</accession>
<dbReference type="NCBIfam" id="TIGR01557">
    <property type="entry name" value="myb_SHAQKYF"/>
    <property type="match status" value="1"/>
</dbReference>
<organism evidence="5 6">
    <name type="scientific">Arabidopsis thaliana</name>
    <name type="common">Mouse-ear cress</name>
    <dbReference type="NCBI Taxonomy" id="3702"/>
    <lineage>
        <taxon>Eukaryota</taxon>
        <taxon>Viridiplantae</taxon>
        <taxon>Streptophyta</taxon>
        <taxon>Embryophyta</taxon>
        <taxon>Tracheophyta</taxon>
        <taxon>Spermatophyta</taxon>
        <taxon>Magnoliopsida</taxon>
        <taxon>eudicotyledons</taxon>
        <taxon>Gunneridae</taxon>
        <taxon>Pentapetalae</taxon>
        <taxon>rosids</taxon>
        <taxon>malvids</taxon>
        <taxon>Brassicales</taxon>
        <taxon>Brassicaceae</taxon>
        <taxon>Camelineae</taxon>
        <taxon>Arabidopsis</taxon>
    </lineage>
</organism>
<dbReference type="InterPro" id="IPR006447">
    <property type="entry name" value="Myb_dom_plants"/>
</dbReference>
<proteinExistence type="predicted"/>
<evidence type="ECO:0000256" key="2">
    <source>
        <dbReference type="ARBA" id="ARBA00023015"/>
    </source>
</evidence>
<evidence type="ECO:0008006" key="7">
    <source>
        <dbReference type="Google" id="ProtNLM"/>
    </source>
</evidence>
<comment type="caution">
    <text evidence="5">The sequence shown here is derived from an EMBL/GenBank/DDBJ whole genome shotgun (WGS) entry which is preliminary data.</text>
</comment>
<comment type="subcellular location">
    <subcellularLocation>
        <location evidence="1">Nucleus</location>
    </subcellularLocation>
</comment>
<dbReference type="ExpressionAtlas" id="A0A178UU52">
    <property type="expression patterns" value="baseline and differential"/>
</dbReference>
<dbReference type="PANTHER" id="PTHR31499">
    <property type="entry name" value="MYB FAMILY TRANSCRIPTION FACTOR PHL11"/>
    <property type="match status" value="1"/>
</dbReference>
<keyword evidence="4" id="KW-0539">Nucleus</keyword>
<evidence type="ECO:0000256" key="1">
    <source>
        <dbReference type="ARBA" id="ARBA00004123"/>
    </source>
</evidence>
<dbReference type="GO" id="GO:0003677">
    <property type="term" value="F:DNA binding"/>
    <property type="evidence" value="ECO:0007669"/>
    <property type="project" value="InterPro"/>
</dbReference>
<gene>
    <name evidence="5" type="ordered locus">AXX17_At5g18020</name>
</gene>
<sequence length="90" mass="10192">MYYHNQHQGKSILSSSRMPISSERHPFLRGNGTGDSGLILSTDAKPRLKWTPDLHERFVEAVNQLGGGDSKLSYKQMNHLLQSGFLDIMY</sequence>
<dbReference type="EMBL" id="LUHQ01000005">
    <property type="protein sequence ID" value="OAO96281.1"/>
    <property type="molecule type" value="Genomic_DNA"/>
</dbReference>
<keyword evidence="3" id="KW-0804">Transcription</keyword>
<keyword evidence="2" id="KW-0805">Transcription regulation</keyword>
<protein>
    <recommendedName>
        <fullName evidence="7">Homeodomain-like superfamily protein</fullName>
    </recommendedName>
</protein>
<dbReference type="AlphaFoldDB" id="A0A178UU52"/>
<dbReference type="PANTHER" id="PTHR31499:SF46">
    <property type="entry name" value="MYB-RELATED PROTEIN 1"/>
    <property type="match status" value="1"/>
</dbReference>
<evidence type="ECO:0000256" key="4">
    <source>
        <dbReference type="ARBA" id="ARBA00023242"/>
    </source>
</evidence>
<dbReference type="SUPFAM" id="SSF46689">
    <property type="entry name" value="Homeodomain-like"/>
    <property type="match status" value="1"/>
</dbReference>